<dbReference type="SUPFAM" id="SSF54373">
    <property type="entry name" value="FAD-linked reductases, C-terminal domain"/>
    <property type="match status" value="1"/>
</dbReference>
<evidence type="ECO:0000313" key="5">
    <source>
        <dbReference type="Proteomes" id="UP001416393"/>
    </source>
</evidence>
<keyword evidence="2" id="KW-1133">Transmembrane helix</keyword>
<sequence length="434" mass="48577">MKIKFKIDFAGAFYLEYKKSMKKVVIIGGGISGMCSAYYLVKEGHTVTILDQSDMTTGTSFINAGYLTPSHFIPLAAPGIITQGIKWMFNSASPFYIKPRLDLDFFKWAWLFKQSATKSNVEKSIPVLKELNLKSQILFEEMLATLDFNFHYEKKGVLMAYSNAKSEEEENKVAHRALKEGLDVTLLNKEELHKIQPVLSDKVIGAVHYKCDSHMTPNHFMATLKTWLENNQVRFRTYQEVEDFTVKNNKIISVKTNHINFEADEFVLASGSWTSKLASKLKLNVPIQGGKGYSMDVYRPTGITIPTILLEAKAAITPMDGFTRFAGTMEFSGNNTLIRKERVEALANAASKYYRDFEISEKERASATSGLRPVSPDGVPFIGKTSKYSNLTIAAGHAMMGWSLGPITGKLVTELVENKKASVNLVPLSPERFK</sequence>
<name>A0ABV0AET5_9FLAO</name>
<proteinExistence type="predicted"/>
<dbReference type="Pfam" id="PF01266">
    <property type="entry name" value="DAO"/>
    <property type="match status" value="1"/>
</dbReference>
<accession>A0ABV0AET5</accession>
<keyword evidence="1" id="KW-0560">Oxidoreductase</keyword>
<organism evidence="4 5">
    <name type="scientific">Mariniflexile soesokkakense</name>
    <dbReference type="NCBI Taxonomy" id="1343160"/>
    <lineage>
        <taxon>Bacteria</taxon>
        <taxon>Pseudomonadati</taxon>
        <taxon>Bacteroidota</taxon>
        <taxon>Flavobacteriia</taxon>
        <taxon>Flavobacteriales</taxon>
        <taxon>Flavobacteriaceae</taxon>
        <taxon>Mariniflexile</taxon>
    </lineage>
</organism>
<feature type="transmembrane region" description="Helical" evidence="2">
    <location>
        <begin position="24"/>
        <end position="41"/>
    </location>
</feature>
<dbReference type="PANTHER" id="PTHR13847">
    <property type="entry name" value="SARCOSINE DEHYDROGENASE-RELATED"/>
    <property type="match status" value="1"/>
</dbReference>
<dbReference type="Gene3D" id="3.50.50.60">
    <property type="entry name" value="FAD/NAD(P)-binding domain"/>
    <property type="match status" value="2"/>
</dbReference>
<dbReference type="PANTHER" id="PTHR13847:SF289">
    <property type="entry name" value="GLYCINE OXIDASE"/>
    <property type="match status" value="1"/>
</dbReference>
<evidence type="ECO:0000313" key="4">
    <source>
        <dbReference type="EMBL" id="MEN3324466.1"/>
    </source>
</evidence>
<evidence type="ECO:0000256" key="2">
    <source>
        <dbReference type="SAM" id="Phobius"/>
    </source>
</evidence>
<reference evidence="4 5" key="1">
    <citation type="submission" date="2024-01" db="EMBL/GenBank/DDBJ databases">
        <title>Mariniflexile litorale sp. nov., isolated from the shallow sediments of the Sea of Japan.</title>
        <authorList>
            <person name="Romanenko L."/>
            <person name="Bystritskaya E."/>
            <person name="Isaeva M."/>
        </authorList>
    </citation>
    <scope>NUCLEOTIDE SEQUENCE [LARGE SCALE GENOMIC DNA]</scope>
    <source>
        <strain evidence="4 5">KCTC 32427</strain>
    </source>
</reference>
<gene>
    <name evidence="4" type="ORF">VP395_12065</name>
</gene>
<dbReference type="InterPro" id="IPR036188">
    <property type="entry name" value="FAD/NAD-bd_sf"/>
</dbReference>
<dbReference type="Gene3D" id="3.30.9.10">
    <property type="entry name" value="D-Amino Acid Oxidase, subunit A, domain 2"/>
    <property type="match status" value="1"/>
</dbReference>
<keyword evidence="2" id="KW-0812">Transmembrane</keyword>
<protein>
    <submittedName>
        <fullName evidence="4">FAD-dependent oxidoreductase</fullName>
    </submittedName>
</protein>
<evidence type="ECO:0000256" key="1">
    <source>
        <dbReference type="ARBA" id="ARBA00023002"/>
    </source>
</evidence>
<feature type="domain" description="FAD dependent oxidoreductase" evidence="3">
    <location>
        <begin position="23"/>
        <end position="415"/>
    </location>
</feature>
<dbReference type="EMBL" id="JAZHYP010000005">
    <property type="protein sequence ID" value="MEN3324466.1"/>
    <property type="molecule type" value="Genomic_DNA"/>
</dbReference>
<keyword evidence="5" id="KW-1185">Reference proteome</keyword>
<dbReference type="SUPFAM" id="SSF51905">
    <property type="entry name" value="FAD/NAD(P)-binding domain"/>
    <property type="match status" value="1"/>
</dbReference>
<dbReference type="InterPro" id="IPR006076">
    <property type="entry name" value="FAD-dep_OxRdtase"/>
</dbReference>
<comment type="caution">
    <text evidence="4">The sequence shown here is derived from an EMBL/GenBank/DDBJ whole genome shotgun (WGS) entry which is preliminary data.</text>
</comment>
<dbReference type="Proteomes" id="UP001416393">
    <property type="component" value="Unassembled WGS sequence"/>
</dbReference>
<dbReference type="RefSeq" id="WP_346242266.1">
    <property type="nucleotide sequence ID" value="NZ_JAZHYP010000005.1"/>
</dbReference>
<evidence type="ECO:0000259" key="3">
    <source>
        <dbReference type="Pfam" id="PF01266"/>
    </source>
</evidence>
<keyword evidence="2" id="KW-0472">Membrane</keyword>